<evidence type="ECO:0000259" key="1">
    <source>
        <dbReference type="Pfam" id="PF01030"/>
    </source>
</evidence>
<dbReference type="FunCoup" id="G0MUG6">
    <property type="interactions" value="13"/>
</dbReference>
<dbReference type="InParanoid" id="G0MUG6"/>
<organism evidence="3">
    <name type="scientific">Caenorhabditis brenneri</name>
    <name type="common">Nematode worm</name>
    <dbReference type="NCBI Taxonomy" id="135651"/>
    <lineage>
        <taxon>Eukaryota</taxon>
        <taxon>Metazoa</taxon>
        <taxon>Ecdysozoa</taxon>
        <taxon>Nematoda</taxon>
        <taxon>Chromadorea</taxon>
        <taxon>Rhabditida</taxon>
        <taxon>Rhabditina</taxon>
        <taxon>Rhabditomorpha</taxon>
        <taxon>Rhabditoidea</taxon>
        <taxon>Rhabditidae</taxon>
        <taxon>Peloderinae</taxon>
        <taxon>Caenorhabditis</taxon>
    </lineage>
</organism>
<name>G0MUG6_CAEBE</name>
<evidence type="ECO:0000313" key="2">
    <source>
        <dbReference type="EMBL" id="EGT44056.1"/>
    </source>
</evidence>
<dbReference type="OMA" id="LEANECE"/>
<dbReference type="InterPro" id="IPR053079">
    <property type="entry name" value="SPS2_domain"/>
</dbReference>
<keyword evidence="3" id="KW-1185">Reference proteome</keyword>
<accession>G0MUG6</accession>
<dbReference type="AlphaFoldDB" id="G0MUG6"/>
<dbReference type="HOGENOM" id="CLU_028064_0_1_1"/>
<dbReference type="Proteomes" id="UP000008068">
    <property type="component" value="Unassembled WGS sequence"/>
</dbReference>
<protein>
    <recommendedName>
        <fullName evidence="1">Receptor L-domain domain-containing protein</fullName>
    </recommendedName>
</protein>
<dbReference type="EMBL" id="GL379812">
    <property type="protein sequence ID" value="EGT44056.1"/>
    <property type="molecule type" value="Genomic_DNA"/>
</dbReference>
<feature type="domain" description="Receptor L-domain" evidence="1">
    <location>
        <begin position="8"/>
        <end position="84"/>
    </location>
</feature>
<dbReference type="eggNOG" id="ENOG502RC8P">
    <property type="taxonomic scope" value="Eukaryota"/>
</dbReference>
<evidence type="ECO:0000313" key="3">
    <source>
        <dbReference type="Proteomes" id="UP000008068"/>
    </source>
</evidence>
<dbReference type="Gene3D" id="3.80.20.20">
    <property type="entry name" value="Receptor L-domain"/>
    <property type="match status" value="2"/>
</dbReference>
<dbReference type="SUPFAM" id="SSF52058">
    <property type="entry name" value="L domain-like"/>
    <property type="match status" value="2"/>
</dbReference>
<feature type="domain" description="Receptor L-domain" evidence="1">
    <location>
        <begin position="171"/>
        <end position="267"/>
    </location>
</feature>
<reference evidence="3" key="1">
    <citation type="submission" date="2011-07" db="EMBL/GenBank/DDBJ databases">
        <authorList>
            <consortium name="Caenorhabditis brenneri Sequencing and Analysis Consortium"/>
            <person name="Wilson R.K."/>
        </authorList>
    </citation>
    <scope>NUCLEOTIDE SEQUENCE [LARGE SCALE GENOMIC DNA]</scope>
    <source>
        <strain evidence="3">PB2801</strain>
    </source>
</reference>
<dbReference type="STRING" id="135651.G0MUG6"/>
<dbReference type="PANTHER" id="PTHR21662">
    <property type="entry name" value="RECEPTOR PROTEIN-TYROSINE KINASE"/>
    <property type="match status" value="1"/>
</dbReference>
<proteinExistence type="predicted"/>
<gene>
    <name evidence="2" type="ORF">CAEBREN_13468</name>
</gene>
<dbReference type="OrthoDB" id="5796559at2759"/>
<dbReference type="InterPro" id="IPR036941">
    <property type="entry name" value="Rcpt_L-dom_sf"/>
</dbReference>
<dbReference type="PANTHER" id="PTHR21662:SF59">
    <property type="entry name" value="RECEPTOR PROTEIN-TYROSINE KINASE"/>
    <property type="match status" value="1"/>
</dbReference>
<sequence length="332" mass="37085">MNIDENTDLTEEQLTSTFQNMKHLVGSLIVITTKYTSMKFMAPLESIECGERGVLIVLNPKMTELGMANLTTINCSVVNIDDNLIMKKLNLPNLKIMSPSGPNDTEVVLKIDGLDKNFCITTQEMYNLINMNTVKFKSLFGMHCEPAVPVTNGKVCDSSYTLIYPTNILDGCTQYFGSLVILPENEKDVAKLKTVEMVFGPLYIGKTNLTRIDFLDNLKYISTLGYDVGAIKIDNNSQLSNFSFPSLKRIYSDVAYSVSFENNSQVLAYDPSFCVNLQSKLKLDGYYTPRFDTMNCEALQTAANNRPKASKTLEFVLSIVTVILSSYLAKML</sequence>
<dbReference type="InterPro" id="IPR000494">
    <property type="entry name" value="Rcpt_L-dom"/>
</dbReference>
<dbReference type="Pfam" id="PF01030">
    <property type="entry name" value="Recep_L_domain"/>
    <property type="match status" value="2"/>
</dbReference>